<keyword evidence="5" id="KW-0862">Zinc</keyword>
<feature type="domain" description="Metallo-beta-lactamase" evidence="6">
    <location>
        <begin position="44"/>
        <end position="270"/>
    </location>
</feature>
<dbReference type="CDD" id="cd07729">
    <property type="entry name" value="AHL_lactonase_MBL-fold"/>
    <property type="match status" value="1"/>
</dbReference>
<dbReference type="InterPro" id="IPR051013">
    <property type="entry name" value="MBL_superfamily_lactonases"/>
</dbReference>
<organism evidence="7 8">
    <name type="scientific">Leifsonia tongyongensis</name>
    <dbReference type="NCBI Taxonomy" id="1268043"/>
    <lineage>
        <taxon>Bacteria</taxon>
        <taxon>Bacillati</taxon>
        <taxon>Actinomycetota</taxon>
        <taxon>Actinomycetes</taxon>
        <taxon>Micrococcales</taxon>
        <taxon>Microbacteriaceae</taxon>
        <taxon>Leifsonia</taxon>
    </lineage>
</organism>
<dbReference type="Proteomes" id="UP000474967">
    <property type="component" value="Unassembled WGS sequence"/>
</dbReference>
<evidence type="ECO:0000256" key="4">
    <source>
        <dbReference type="ARBA" id="ARBA00022801"/>
    </source>
</evidence>
<evidence type="ECO:0000313" key="7">
    <source>
        <dbReference type="EMBL" id="NEN06135.1"/>
    </source>
</evidence>
<dbReference type="AlphaFoldDB" id="A0A6L9XY13"/>
<comment type="similarity">
    <text evidence="2">Belongs to the metallo-beta-lactamase superfamily.</text>
</comment>
<dbReference type="RefSeq" id="WP_163289580.1">
    <property type="nucleotide sequence ID" value="NZ_JAAGWY010000002.1"/>
</dbReference>
<evidence type="ECO:0000256" key="5">
    <source>
        <dbReference type="ARBA" id="ARBA00022833"/>
    </source>
</evidence>
<comment type="caution">
    <text evidence="7">The sequence shown here is derived from an EMBL/GenBank/DDBJ whole genome shotgun (WGS) entry which is preliminary data.</text>
</comment>
<sequence length="286" mass="31400">MGPITRVSVISTGQVRIRPQHERSNGTPLAWWLFTSRTWTAPRPINVYVIEHERGLVLFDTGQDRHSVTDPDYFPGGMTRLPYRRLARFEIEPDETLTAQLGRLGYAPGDVAVAVLSHLHQDHIGGLPELTGTRILVGAAEWATLDAPLPELNGLMRNHIRIPGLNWEQVQFGPLGDESLRPFESGHDLFGDGSLVLLPTPGHTPGSLSLLLRQEGLAPMLFVGDLTYDIHLFDDDHVPGVGRRRDLLASTQRVKALRDAQPGLIVAAAHDPGAADAVRRAVEGPF</sequence>
<dbReference type="SUPFAM" id="SSF56281">
    <property type="entry name" value="Metallo-hydrolase/oxidoreductase"/>
    <property type="match status" value="1"/>
</dbReference>
<dbReference type="PANTHER" id="PTHR42978">
    <property type="entry name" value="QUORUM-QUENCHING LACTONASE YTNP-RELATED-RELATED"/>
    <property type="match status" value="1"/>
</dbReference>
<dbReference type="SMART" id="SM00849">
    <property type="entry name" value="Lactamase_B"/>
    <property type="match status" value="1"/>
</dbReference>
<dbReference type="InterPro" id="IPR036866">
    <property type="entry name" value="RibonucZ/Hydroxyglut_hydro"/>
</dbReference>
<evidence type="ECO:0000256" key="2">
    <source>
        <dbReference type="ARBA" id="ARBA00007749"/>
    </source>
</evidence>
<accession>A0A6L9XY13</accession>
<dbReference type="Gene3D" id="3.60.15.10">
    <property type="entry name" value="Ribonuclease Z/Hydroxyacylglutathione hydrolase-like"/>
    <property type="match status" value="1"/>
</dbReference>
<protein>
    <submittedName>
        <fullName evidence="7">N-acyl homoserine lactonase family protein</fullName>
    </submittedName>
</protein>
<evidence type="ECO:0000259" key="6">
    <source>
        <dbReference type="SMART" id="SM00849"/>
    </source>
</evidence>
<gene>
    <name evidence="7" type="ORF">G3T36_09625</name>
</gene>
<dbReference type="PANTHER" id="PTHR42978:SF7">
    <property type="entry name" value="METALLO-HYDROLASE RV2300C-RELATED"/>
    <property type="match status" value="1"/>
</dbReference>
<evidence type="ECO:0000256" key="1">
    <source>
        <dbReference type="ARBA" id="ARBA00001947"/>
    </source>
</evidence>
<proteinExistence type="inferred from homology"/>
<keyword evidence="4" id="KW-0378">Hydrolase</keyword>
<dbReference type="InterPro" id="IPR001279">
    <property type="entry name" value="Metallo-B-lactamas"/>
</dbReference>
<name>A0A6L9XY13_9MICO</name>
<keyword evidence="8" id="KW-1185">Reference proteome</keyword>
<reference evidence="7 8" key="1">
    <citation type="journal article" date="2014" name="J. Microbiol.">
        <title>Diaminobutyricibacter tongyongensis gen. nov., sp. nov. and Homoserinibacter gongjuensis gen. nov., sp. nov. belong to the family Microbacteriaceae.</title>
        <authorList>
            <person name="Kim S.J."/>
            <person name="Ahn J.H."/>
            <person name="Weon H.Y."/>
            <person name="Hamada M."/>
            <person name="Suzuki K."/>
            <person name="Kwon S.W."/>
        </authorList>
    </citation>
    <scope>NUCLEOTIDE SEQUENCE [LARGE SCALE GENOMIC DNA]</scope>
    <source>
        <strain evidence="7 8">NBRC 108724</strain>
    </source>
</reference>
<evidence type="ECO:0000256" key="3">
    <source>
        <dbReference type="ARBA" id="ARBA00022723"/>
    </source>
</evidence>
<dbReference type="Pfam" id="PF00753">
    <property type="entry name" value="Lactamase_B"/>
    <property type="match status" value="1"/>
</dbReference>
<evidence type="ECO:0000313" key="8">
    <source>
        <dbReference type="Proteomes" id="UP000474967"/>
    </source>
</evidence>
<keyword evidence="3" id="KW-0479">Metal-binding</keyword>
<dbReference type="GO" id="GO:0046872">
    <property type="term" value="F:metal ion binding"/>
    <property type="evidence" value="ECO:0007669"/>
    <property type="project" value="UniProtKB-KW"/>
</dbReference>
<dbReference type="EMBL" id="JAAGWY010000002">
    <property type="protein sequence ID" value="NEN06135.1"/>
    <property type="molecule type" value="Genomic_DNA"/>
</dbReference>
<dbReference type="GO" id="GO:0016787">
    <property type="term" value="F:hydrolase activity"/>
    <property type="evidence" value="ECO:0007669"/>
    <property type="project" value="UniProtKB-KW"/>
</dbReference>
<comment type="cofactor">
    <cofactor evidence="1">
        <name>Zn(2+)</name>
        <dbReference type="ChEBI" id="CHEBI:29105"/>
    </cofactor>
</comment>